<dbReference type="Gene3D" id="3.40.5.10">
    <property type="entry name" value="Ribosomal protein L9, N-terminal domain"/>
    <property type="match status" value="1"/>
</dbReference>
<dbReference type="InterPro" id="IPR000244">
    <property type="entry name" value="Ribosomal_bL9"/>
</dbReference>
<protein>
    <recommendedName>
        <fullName evidence="4">Ribosomal protein L9 domain-containing protein</fullName>
    </recommendedName>
</protein>
<keyword evidence="6" id="KW-1185">Reference proteome</keyword>
<dbReference type="PANTHER" id="PTHR21368">
    <property type="entry name" value="50S RIBOSOMAL PROTEIN L9"/>
    <property type="match status" value="1"/>
</dbReference>
<dbReference type="GO" id="GO:1990904">
    <property type="term" value="C:ribonucleoprotein complex"/>
    <property type="evidence" value="ECO:0007669"/>
    <property type="project" value="UniProtKB-KW"/>
</dbReference>
<dbReference type="GO" id="GO:0006412">
    <property type="term" value="P:translation"/>
    <property type="evidence" value="ECO:0007669"/>
    <property type="project" value="InterPro"/>
</dbReference>
<evidence type="ECO:0000259" key="4">
    <source>
        <dbReference type="Pfam" id="PF01281"/>
    </source>
</evidence>
<dbReference type="Pfam" id="PF01281">
    <property type="entry name" value="Ribosomal_L9_N"/>
    <property type="match status" value="1"/>
</dbReference>
<evidence type="ECO:0000256" key="1">
    <source>
        <dbReference type="ARBA" id="ARBA00010605"/>
    </source>
</evidence>
<dbReference type="Proteomes" id="UP000651452">
    <property type="component" value="Unassembled WGS sequence"/>
</dbReference>
<evidence type="ECO:0000313" key="6">
    <source>
        <dbReference type="Proteomes" id="UP000651452"/>
    </source>
</evidence>
<reference evidence="5" key="2">
    <citation type="submission" date="2020-09" db="EMBL/GenBank/DDBJ databases">
        <title>Reference genome assembly for Australian Ascochyta lentis isolate Al4.</title>
        <authorList>
            <person name="Lee R.C."/>
            <person name="Farfan-Caceres L.M."/>
            <person name="Debler J.W."/>
            <person name="Williams A.H."/>
            <person name="Henares B.M."/>
        </authorList>
    </citation>
    <scope>NUCLEOTIDE SEQUENCE</scope>
    <source>
        <strain evidence="5">Al4</strain>
    </source>
</reference>
<name>A0A8H7J5S3_9PLEO</name>
<evidence type="ECO:0000256" key="2">
    <source>
        <dbReference type="ARBA" id="ARBA00022980"/>
    </source>
</evidence>
<sequence length="277" mass="30462">MASLSPSPLLPQCTSCIRRLARHTWHARAPQQQHIRALSKAAKEAERNIVVKLLKDVPRYGRAGAYIPLNPATMRNRWFPARVADYVPFKQLKLLKAQDVDMARDTSFGVRLSLEEVEEDEDLSAPRKPYVRPIEIEVLSPQRSMELLDTFIPPTIDFSRQRIEQEKEAKPRYGASGAADVLTAAAMGAKPKASSNAIYGSVSTADVAATLKAALAHNDEAARVIVNEADVRFVSGADEGDALRVKELGVFKIEIQLPGAAEPLVRNVRVKAKDMGS</sequence>
<comment type="similarity">
    <text evidence="1">Belongs to the bacterial ribosomal protein bL9 family.</text>
</comment>
<evidence type="ECO:0000256" key="3">
    <source>
        <dbReference type="ARBA" id="ARBA00023274"/>
    </source>
</evidence>
<dbReference type="GO" id="GO:0003735">
    <property type="term" value="F:structural constituent of ribosome"/>
    <property type="evidence" value="ECO:0007669"/>
    <property type="project" value="InterPro"/>
</dbReference>
<dbReference type="EMBL" id="RZGK01000008">
    <property type="protein sequence ID" value="KAF9697123.1"/>
    <property type="molecule type" value="Genomic_DNA"/>
</dbReference>
<organism evidence="5 6">
    <name type="scientific">Ascochyta lentis</name>
    <dbReference type="NCBI Taxonomy" id="205686"/>
    <lineage>
        <taxon>Eukaryota</taxon>
        <taxon>Fungi</taxon>
        <taxon>Dikarya</taxon>
        <taxon>Ascomycota</taxon>
        <taxon>Pezizomycotina</taxon>
        <taxon>Dothideomycetes</taxon>
        <taxon>Pleosporomycetidae</taxon>
        <taxon>Pleosporales</taxon>
        <taxon>Pleosporineae</taxon>
        <taxon>Didymellaceae</taxon>
        <taxon>Ascochyta</taxon>
    </lineage>
</organism>
<keyword evidence="3" id="KW-0687">Ribonucleoprotein</keyword>
<dbReference type="InterPro" id="IPR020070">
    <property type="entry name" value="Ribosomal_bL9_N"/>
</dbReference>
<comment type="caution">
    <text evidence="5">The sequence shown here is derived from an EMBL/GenBank/DDBJ whole genome shotgun (WGS) entry which is preliminary data.</text>
</comment>
<accession>A0A8H7J5S3</accession>
<keyword evidence="2" id="KW-0689">Ribosomal protein</keyword>
<dbReference type="OrthoDB" id="5555409at2759"/>
<dbReference type="InterPro" id="IPR036935">
    <property type="entry name" value="Ribosomal_bL9_N_sf"/>
</dbReference>
<reference evidence="5" key="1">
    <citation type="submission" date="2018-12" db="EMBL/GenBank/DDBJ databases">
        <authorList>
            <person name="Syme R.A."/>
            <person name="Farfan-Caceres L."/>
            <person name="Lichtenzveig J."/>
        </authorList>
    </citation>
    <scope>NUCLEOTIDE SEQUENCE</scope>
    <source>
        <strain evidence="5">Al4</strain>
    </source>
</reference>
<proteinExistence type="inferred from homology"/>
<gene>
    <name evidence="5" type="ORF">EKO04_004589</name>
</gene>
<evidence type="ECO:0000313" key="5">
    <source>
        <dbReference type="EMBL" id="KAF9697123.1"/>
    </source>
</evidence>
<dbReference type="AlphaFoldDB" id="A0A8H7J5S3"/>
<feature type="domain" description="Ribosomal protein L9" evidence="4">
    <location>
        <begin position="51"/>
        <end position="93"/>
    </location>
</feature>
<dbReference type="GO" id="GO:0005840">
    <property type="term" value="C:ribosome"/>
    <property type="evidence" value="ECO:0007669"/>
    <property type="project" value="UniProtKB-KW"/>
</dbReference>